<evidence type="ECO:0000256" key="1">
    <source>
        <dbReference type="SAM" id="SignalP"/>
    </source>
</evidence>
<organism evidence="2 3">
    <name type="scientific">Streptomyces chryseus</name>
    <dbReference type="NCBI Taxonomy" id="68186"/>
    <lineage>
        <taxon>Bacteria</taxon>
        <taxon>Bacillati</taxon>
        <taxon>Actinomycetota</taxon>
        <taxon>Actinomycetes</taxon>
        <taxon>Kitasatosporales</taxon>
        <taxon>Streptomycetaceae</taxon>
        <taxon>Streptomyces</taxon>
    </lineage>
</organism>
<gene>
    <name evidence="2" type="ORF">GCM10010346_02480</name>
</gene>
<keyword evidence="3" id="KW-1185">Reference proteome</keyword>
<feature type="signal peptide" evidence="1">
    <location>
        <begin position="1"/>
        <end position="31"/>
    </location>
</feature>
<feature type="chain" id="PRO_5046769342" description="Lipoprotein" evidence="1">
    <location>
        <begin position="32"/>
        <end position="133"/>
    </location>
</feature>
<sequence length="133" mass="14111">METGPHARARRTAFALLAALVVTGCSQGRPAAGPTMSPPSPQRTSPEEICAELVSYWAKETLKGGKWAGLDWEQKGLSNAQYALHEQIVSAGRTEAKRHGMASALRLVDGLALRECASQGGATANSENWRPPG</sequence>
<dbReference type="EMBL" id="BMVO01000001">
    <property type="protein sequence ID" value="GHA83656.1"/>
    <property type="molecule type" value="Genomic_DNA"/>
</dbReference>
<comment type="caution">
    <text evidence="2">The sequence shown here is derived from an EMBL/GenBank/DDBJ whole genome shotgun (WGS) entry which is preliminary data.</text>
</comment>
<evidence type="ECO:0008006" key="4">
    <source>
        <dbReference type="Google" id="ProtNLM"/>
    </source>
</evidence>
<proteinExistence type="predicted"/>
<name>A0ABQ3DIC9_9ACTN</name>
<evidence type="ECO:0000313" key="3">
    <source>
        <dbReference type="Proteomes" id="UP000599437"/>
    </source>
</evidence>
<keyword evidence="1" id="KW-0732">Signal</keyword>
<dbReference type="Proteomes" id="UP000599437">
    <property type="component" value="Unassembled WGS sequence"/>
</dbReference>
<protein>
    <recommendedName>
        <fullName evidence="4">Lipoprotein</fullName>
    </recommendedName>
</protein>
<accession>A0ABQ3DIC9</accession>
<dbReference type="RefSeq" id="WP_138895101.1">
    <property type="nucleotide sequence ID" value="NZ_BMVO01000001.1"/>
</dbReference>
<reference evidence="3" key="1">
    <citation type="journal article" date="2019" name="Int. J. Syst. Evol. Microbiol.">
        <title>The Global Catalogue of Microorganisms (GCM) 10K type strain sequencing project: providing services to taxonomists for standard genome sequencing and annotation.</title>
        <authorList>
            <consortium name="The Broad Institute Genomics Platform"/>
            <consortium name="The Broad Institute Genome Sequencing Center for Infectious Disease"/>
            <person name="Wu L."/>
            <person name="Ma J."/>
        </authorList>
    </citation>
    <scope>NUCLEOTIDE SEQUENCE [LARGE SCALE GENOMIC DNA]</scope>
    <source>
        <strain evidence="3">JCM 4737</strain>
    </source>
</reference>
<evidence type="ECO:0000313" key="2">
    <source>
        <dbReference type="EMBL" id="GHA83656.1"/>
    </source>
</evidence>